<dbReference type="CDD" id="cd08054">
    <property type="entry name" value="gp6"/>
    <property type="match status" value="1"/>
</dbReference>
<dbReference type="InterPro" id="IPR006450">
    <property type="entry name" value="Phage_HK97_gp6-like"/>
</dbReference>
<sequence length="116" mass="12947">MTTRLPMDGPMPLPDLNDLKAFARVDGDHEDWTLNTLLQSAVEFVQTATGQDFTVTTPDRARVAVMALAAHWYDNRLPVAEAVNVVPFHVRSLIHQLRDWQDPAVTEALAEEDPAL</sequence>
<organism evidence="1 2">
    <name type="scientific">Paracoccus spongiarum</name>
    <dbReference type="NCBI Taxonomy" id="3064387"/>
    <lineage>
        <taxon>Bacteria</taxon>
        <taxon>Pseudomonadati</taxon>
        <taxon>Pseudomonadota</taxon>
        <taxon>Alphaproteobacteria</taxon>
        <taxon>Rhodobacterales</taxon>
        <taxon>Paracoccaceae</taxon>
        <taxon>Paracoccus</taxon>
    </lineage>
</organism>
<keyword evidence="2" id="KW-1185">Reference proteome</keyword>
<comment type="caution">
    <text evidence="1">The sequence shown here is derived from an EMBL/GenBank/DDBJ whole genome shotgun (WGS) entry which is preliminary data.</text>
</comment>
<dbReference type="InterPro" id="IPR021146">
    <property type="entry name" value="Phage_gp6-like_head-tail"/>
</dbReference>
<dbReference type="NCBIfam" id="TIGR01560">
    <property type="entry name" value="put_DNA_pack"/>
    <property type="match status" value="1"/>
</dbReference>
<reference evidence="1 2" key="1">
    <citation type="submission" date="2023-08" db="EMBL/GenBank/DDBJ databases">
        <authorList>
            <person name="Park J.-S."/>
        </authorList>
    </citation>
    <scope>NUCLEOTIDE SEQUENCE [LARGE SCALE GENOMIC DNA]</scope>
    <source>
        <strain evidence="1 2">2205BS29-5</strain>
    </source>
</reference>
<dbReference type="Gene3D" id="1.10.3230.30">
    <property type="entry name" value="Phage gp6-like head-tail connector protein"/>
    <property type="match status" value="1"/>
</dbReference>
<evidence type="ECO:0000313" key="2">
    <source>
        <dbReference type="Proteomes" id="UP001224997"/>
    </source>
</evidence>
<dbReference type="EMBL" id="JAVAMQ010000003">
    <property type="protein sequence ID" value="MDP5306385.1"/>
    <property type="molecule type" value="Genomic_DNA"/>
</dbReference>
<dbReference type="Pfam" id="PF05135">
    <property type="entry name" value="Phage_connect_1"/>
    <property type="match status" value="1"/>
</dbReference>
<accession>A0ABT9J9A8</accession>
<proteinExistence type="predicted"/>
<dbReference type="Proteomes" id="UP001224997">
    <property type="component" value="Unassembled WGS sequence"/>
</dbReference>
<evidence type="ECO:0000313" key="1">
    <source>
        <dbReference type="EMBL" id="MDP5306385.1"/>
    </source>
</evidence>
<protein>
    <submittedName>
        <fullName evidence="1">Head-tail connector protein</fullName>
    </submittedName>
</protein>
<name>A0ABT9J9A8_9RHOB</name>
<dbReference type="RefSeq" id="WP_305962234.1">
    <property type="nucleotide sequence ID" value="NZ_JAVAMQ010000003.1"/>
</dbReference>
<gene>
    <name evidence="1" type="ORF">Q5Y72_04690</name>
</gene>